<organism evidence="2 3">
    <name type="scientific">Pseudomonas gingeri</name>
    <dbReference type="NCBI Taxonomy" id="117681"/>
    <lineage>
        <taxon>Bacteria</taxon>
        <taxon>Pseudomonadati</taxon>
        <taxon>Pseudomonadota</taxon>
        <taxon>Gammaproteobacteria</taxon>
        <taxon>Pseudomonadales</taxon>
        <taxon>Pseudomonadaceae</taxon>
        <taxon>Pseudomonas</taxon>
    </lineage>
</organism>
<dbReference type="SUPFAM" id="SSF56801">
    <property type="entry name" value="Acetyl-CoA synthetase-like"/>
    <property type="match status" value="1"/>
</dbReference>
<comment type="caution">
    <text evidence="2">The sequence shown here is derived from an EMBL/GenBank/DDBJ whole genome shotgun (WGS) entry which is preliminary data.</text>
</comment>
<dbReference type="PANTHER" id="PTHR24096:SF267">
    <property type="entry name" value="MALONATE--COA LIGASE ACSF3, MITOCHONDRIAL"/>
    <property type="match status" value="1"/>
</dbReference>
<dbReference type="InterPro" id="IPR042099">
    <property type="entry name" value="ANL_N_sf"/>
</dbReference>
<feature type="domain" description="AMP-dependent synthetase/ligase" evidence="1">
    <location>
        <begin position="10"/>
        <end position="283"/>
    </location>
</feature>
<dbReference type="Gene3D" id="3.40.50.12780">
    <property type="entry name" value="N-terminal domain of ligase-like"/>
    <property type="match status" value="1"/>
</dbReference>
<accession>A0A7Y7XD25</accession>
<sequence>MNIANWLSEAGLRYPKRPALFEGRQPVANYGAFVALVRHRAAYLIDEHGIAPGDRVALFMKNCCEYLELLYAIWWAGAVAVPINCKLHPVEAGWIVGNADARLIFTDGGQVFAPERLPLGCHELDREDMGSLTSITSPPDTPYLRHADDLAWLFYTPGSIGDAQAVMLSHGNLTAMSQDCSPDVDPTDTDEVVVYAAPMSHCAGLYNLIQVRRAARHVVPESRDFKVDELFALASGFGNITLFVAPAMFTCMVEQARLQGYDGKGIKTIIYGDAPIYPTELRNVVLRNNYGELLKTELCLWLKASANDTTAGGTGGGI</sequence>
<evidence type="ECO:0000313" key="2">
    <source>
        <dbReference type="EMBL" id="NWB97434.1"/>
    </source>
</evidence>
<dbReference type="GO" id="GO:0016405">
    <property type="term" value="F:CoA-ligase activity"/>
    <property type="evidence" value="ECO:0007669"/>
    <property type="project" value="TreeGrafter"/>
</dbReference>
<dbReference type="Pfam" id="PF00501">
    <property type="entry name" value="AMP-binding"/>
    <property type="match status" value="1"/>
</dbReference>
<protein>
    <submittedName>
        <fullName evidence="2">AMP-binding protein</fullName>
    </submittedName>
</protein>
<dbReference type="EMBL" id="JACAQB010000007">
    <property type="protein sequence ID" value="NWB97434.1"/>
    <property type="molecule type" value="Genomic_DNA"/>
</dbReference>
<evidence type="ECO:0000259" key="1">
    <source>
        <dbReference type="Pfam" id="PF00501"/>
    </source>
</evidence>
<dbReference type="AlphaFoldDB" id="A0A7Y7XD25"/>
<dbReference type="Proteomes" id="UP000539985">
    <property type="component" value="Unassembled WGS sequence"/>
</dbReference>
<name>A0A7Y7XD25_9PSED</name>
<gene>
    <name evidence="2" type="ORF">HX882_16155</name>
</gene>
<evidence type="ECO:0000313" key="3">
    <source>
        <dbReference type="Proteomes" id="UP000539985"/>
    </source>
</evidence>
<reference evidence="2 3" key="1">
    <citation type="submission" date="2020-04" db="EMBL/GenBank/DDBJ databases">
        <title>Molecular characterization of pseudomonads from Agaricus bisporus reveal novel blotch 2 pathogens in Western Europe.</title>
        <authorList>
            <person name="Taparia T."/>
            <person name="Krijger M."/>
            <person name="Haynes E."/>
            <person name="Elpinstone J.G."/>
            <person name="Noble R."/>
            <person name="Van Der Wolf J."/>
        </authorList>
    </citation>
    <scope>NUCLEOTIDE SEQUENCE [LARGE SCALE GENOMIC DNA]</scope>
    <source>
        <strain evidence="2 3">H7001</strain>
    </source>
</reference>
<dbReference type="InterPro" id="IPR000873">
    <property type="entry name" value="AMP-dep_synth/lig_dom"/>
</dbReference>
<dbReference type="PANTHER" id="PTHR24096">
    <property type="entry name" value="LONG-CHAIN-FATTY-ACID--COA LIGASE"/>
    <property type="match status" value="1"/>
</dbReference>
<proteinExistence type="predicted"/>